<evidence type="ECO:0000313" key="5">
    <source>
        <dbReference type="EMBL" id="PAA87201.1"/>
    </source>
</evidence>
<dbReference type="OrthoDB" id="539213at2759"/>
<feature type="repeat" description="ANK" evidence="3">
    <location>
        <begin position="170"/>
        <end position="202"/>
    </location>
</feature>
<keyword evidence="6" id="KW-1185">Reference proteome</keyword>
<dbReference type="PANTHER" id="PTHR24161:SF85">
    <property type="entry name" value="PALMITOYLTRANSFERASE HIP14"/>
    <property type="match status" value="1"/>
</dbReference>
<proteinExistence type="predicted"/>
<dbReference type="Pfam" id="PF00023">
    <property type="entry name" value="Ank"/>
    <property type="match status" value="1"/>
</dbReference>
<dbReference type="EMBL" id="NIVC01000244">
    <property type="protein sequence ID" value="PAA87201.1"/>
    <property type="molecule type" value="Genomic_DNA"/>
</dbReference>
<feature type="region of interest" description="Disordered" evidence="4">
    <location>
        <begin position="627"/>
        <end position="655"/>
    </location>
</feature>
<comment type="caution">
    <text evidence="5">The sequence shown here is derived from an EMBL/GenBank/DDBJ whole genome shotgun (WGS) entry which is preliminary data.</text>
</comment>
<feature type="compositionally biased region" description="Polar residues" evidence="4">
    <location>
        <begin position="228"/>
        <end position="238"/>
    </location>
</feature>
<name>A0A267GMG0_9PLAT</name>
<reference evidence="5 6" key="1">
    <citation type="submission" date="2017-06" db="EMBL/GenBank/DDBJ databases">
        <title>A platform for efficient transgenesis in Macrostomum lignano, a flatworm model organism for stem cell research.</title>
        <authorList>
            <person name="Berezikov E."/>
        </authorList>
    </citation>
    <scope>NUCLEOTIDE SEQUENCE [LARGE SCALE GENOMIC DNA]</scope>
    <source>
        <strain evidence="5">DV1</strain>
        <tissue evidence="5">Whole organism</tissue>
    </source>
</reference>
<keyword evidence="1" id="KW-0677">Repeat</keyword>
<evidence type="ECO:0000256" key="2">
    <source>
        <dbReference type="ARBA" id="ARBA00023043"/>
    </source>
</evidence>
<keyword evidence="2 3" id="KW-0040">ANK repeat</keyword>
<dbReference type="Gene3D" id="1.25.40.20">
    <property type="entry name" value="Ankyrin repeat-containing domain"/>
    <property type="match status" value="1"/>
</dbReference>
<dbReference type="InterPro" id="IPR036770">
    <property type="entry name" value="Ankyrin_rpt-contain_sf"/>
</dbReference>
<gene>
    <name evidence="5" type="ORF">BOX15_Mlig022608g1</name>
</gene>
<feature type="compositionally biased region" description="Low complexity" evidence="4">
    <location>
        <begin position="317"/>
        <end position="329"/>
    </location>
</feature>
<sequence>PRIRESLSGPRRQAGLPSHPAQMADIFVGCEFPTYRELQAAADCLSDATGSRLVKSTGTRSAGCHNSIVKAPYMRIDEASLRYSFLNLACPLAPDCQFGLRAKACPKRQALVIVQLCLAHSGHDSPALSAVGLRALGSMALREASMCGDLPAARRLLTSGYSADSACPATGLAPLHWAAIGCQPGAIQLLLKAGADPGQTDSAGLTPRDRARDQSTIEALMVERQPCFGSSSGSSTPTVRRAETPTAATASIQASFAVESGSAGADVTAPAAHEQPDAEAADDAESLSTMACLTVPDSSLALPTTPQADTSQLTDVRPNSASNRRSSSNCGGEIRHQRLRQPHRSAGSGSRRRRCLTPFEIDPDRHLGCPAAVAGHPTALLAAWRAEAPRLLAERVAAGASGAAGANKASLICCWQCAGALLTGLEAATGANLLVTNSVSIESYLSRHPGSGRLADLIHLKYAQVFVLCDHSPRLGHRRPTRLPRARLNCPFQLVLRLAAAQRALYVAAHSSLEHNHPVGRPADRLSRRVGYSRLGTQRLQPSRSSQPRSPPPEDVGVDFNLADGDSAVDDTEGVANIGVCFDLAAADDQRRRMKTAYPIVPFAPPEMRIVKFMAMGFRQDGRQDEATQQVLQQRPRPPRKPQQQQQPPPWPAASVRWSDRAAGFPVLKVYRGGAAQSGAAVPAVVTAVPGRCGAAQQQPGVSQRPGALSLLATAQKQPVDPQIQKLWDIGESDLAAATDSAATADSPSEVAGSDLSAWIVRLSDS</sequence>
<dbReference type="AlphaFoldDB" id="A0A267GMG0"/>
<organism evidence="5 6">
    <name type="scientific">Macrostomum lignano</name>
    <dbReference type="NCBI Taxonomy" id="282301"/>
    <lineage>
        <taxon>Eukaryota</taxon>
        <taxon>Metazoa</taxon>
        <taxon>Spiralia</taxon>
        <taxon>Lophotrochozoa</taxon>
        <taxon>Platyhelminthes</taxon>
        <taxon>Rhabditophora</taxon>
        <taxon>Macrostomorpha</taxon>
        <taxon>Macrostomida</taxon>
        <taxon>Macrostomidae</taxon>
        <taxon>Macrostomum</taxon>
    </lineage>
</organism>
<feature type="compositionally biased region" description="Polar residues" evidence="4">
    <location>
        <begin position="301"/>
        <end position="314"/>
    </location>
</feature>
<dbReference type="SUPFAM" id="SSF48403">
    <property type="entry name" value="Ankyrin repeat"/>
    <property type="match status" value="1"/>
</dbReference>
<protein>
    <submittedName>
        <fullName evidence="5">Uncharacterized protein</fullName>
    </submittedName>
</protein>
<evidence type="ECO:0000256" key="1">
    <source>
        <dbReference type="ARBA" id="ARBA00022737"/>
    </source>
</evidence>
<evidence type="ECO:0000313" key="6">
    <source>
        <dbReference type="Proteomes" id="UP000215902"/>
    </source>
</evidence>
<dbReference type="Proteomes" id="UP000215902">
    <property type="component" value="Unassembled WGS sequence"/>
</dbReference>
<evidence type="ECO:0000256" key="4">
    <source>
        <dbReference type="SAM" id="MobiDB-lite"/>
    </source>
</evidence>
<evidence type="ECO:0000256" key="3">
    <source>
        <dbReference type="PROSITE-ProRule" id="PRU00023"/>
    </source>
</evidence>
<feature type="region of interest" description="Disordered" evidence="4">
    <location>
        <begin position="265"/>
        <end position="285"/>
    </location>
</feature>
<feature type="compositionally biased region" description="Low complexity" evidence="4">
    <location>
        <begin position="538"/>
        <end position="548"/>
    </location>
</feature>
<accession>A0A267GMG0</accession>
<dbReference type="InterPro" id="IPR002110">
    <property type="entry name" value="Ankyrin_rpt"/>
</dbReference>
<feature type="non-terminal residue" evidence="5">
    <location>
        <position position="1"/>
    </location>
</feature>
<dbReference type="PANTHER" id="PTHR24161">
    <property type="entry name" value="ANK_REP_REGION DOMAIN-CONTAINING PROTEIN-RELATED"/>
    <property type="match status" value="1"/>
</dbReference>
<dbReference type="PROSITE" id="PS50088">
    <property type="entry name" value="ANK_REPEAT"/>
    <property type="match status" value="1"/>
</dbReference>
<feature type="region of interest" description="Disordered" evidence="4">
    <location>
        <begin position="224"/>
        <end position="247"/>
    </location>
</feature>
<dbReference type="PROSITE" id="PS50297">
    <property type="entry name" value="ANK_REP_REGION"/>
    <property type="match status" value="1"/>
</dbReference>
<feature type="region of interest" description="Disordered" evidence="4">
    <location>
        <begin position="298"/>
        <end position="354"/>
    </location>
</feature>
<feature type="region of interest" description="Disordered" evidence="4">
    <location>
        <begin position="535"/>
        <end position="565"/>
    </location>
</feature>